<feature type="compositionally biased region" description="Pro residues" evidence="5">
    <location>
        <begin position="51"/>
        <end position="63"/>
    </location>
</feature>
<dbReference type="Pfam" id="PF04079">
    <property type="entry name" value="SMC_ScpB"/>
    <property type="match status" value="1"/>
</dbReference>
<evidence type="ECO:0000256" key="5">
    <source>
        <dbReference type="SAM" id="MobiDB-lite"/>
    </source>
</evidence>
<keyword evidence="4" id="KW-0131">Cell cycle</keyword>
<keyword evidence="7" id="KW-1185">Reference proteome</keyword>
<proteinExistence type="predicted"/>
<keyword evidence="1" id="KW-0963">Cytoplasm</keyword>
<evidence type="ECO:0000256" key="3">
    <source>
        <dbReference type="ARBA" id="ARBA00022829"/>
    </source>
</evidence>
<evidence type="ECO:0000313" key="7">
    <source>
        <dbReference type="Proteomes" id="UP000245802"/>
    </source>
</evidence>
<dbReference type="GO" id="GO:0051304">
    <property type="term" value="P:chromosome separation"/>
    <property type="evidence" value="ECO:0007669"/>
    <property type="project" value="InterPro"/>
</dbReference>
<dbReference type="InterPro" id="IPR005234">
    <property type="entry name" value="ScpB_csome_segregation"/>
</dbReference>
<organism evidence="6 7">
    <name type="scientific">Gemmata obscuriglobus</name>
    <dbReference type="NCBI Taxonomy" id="114"/>
    <lineage>
        <taxon>Bacteria</taxon>
        <taxon>Pseudomonadati</taxon>
        <taxon>Planctomycetota</taxon>
        <taxon>Planctomycetia</taxon>
        <taxon>Gemmatales</taxon>
        <taxon>Gemmataceae</taxon>
        <taxon>Gemmata</taxon>
    </lineage>
</organism>
<dbReference type="SUPFAM" id="SSF46785">
    <property type="entry name" value="Winged helix' DNA-binding domain"/>
    <property type="match status" value="2"/>
</dbReference>
<dbReference type="OrthoDB" id="211906at2"/>
<name>A0A2Z3H6G2_9BACT</name>
<evidence type="ECO:0000313" key="6">
    <source>
        <dbReference type="EMBL" id="AWM41348.1"/>
    </source>
</evidence>
<accession>A0A2Z3H6G2</accession>
<dbReference type="KEGG" id="gog:C1280_33020"/>
<dbReference type="PANTHER" id="PTHR34298:SF2">
    <property type="entry name" value="SEGREGATION AND CONDENSATION PROTEIN B"/>
    <property type="match status" value="1"/>
</dbReference>
<protein>
    <recommendedName>
        <fullName evidence="8">SMC-Scp complex subunit ScpB</fullName>
    </recommendedName>
</protein>
<dbReference type="Gene3D" id="1.10.10.10">
    <property type="entry name" value="Winged helix-like DNA-binding domain superfamily/Winged helix DNA-binding domain"/>
    <property type="match status" value="2"/>
</dbReference>
<evidence type="ECO:0000256" key="4">
    <source>
        <dbReference type="ARBA" id="ARBA00023306"/>
    </source>
</evidence>
<dbReference type="AlphaFoldDB" id="A0A2Z3H6G2"/>
<dbReference type="PANTHER" id="PTHR34298">
    <property type="entry name" value="SEGREGATION AND CONDENSATION PROTEIN B"/>
    <property type="match status" value="1"/>
</dbReference>
<dbReference type="RefSeq" id="WP_010038519.1">
    <property type="nucleotide sequence ID" value="NZ_CP025958.1"/>
</dbReference>
<feature type="compositionally biased region" description="Acidic residues" evidence="5">
    <location>
        <begin position="39"/>
        <end position="49"/>
    </location>
</feature>
<evidence type="ECO:0008006" key="8">
    <source>
        <dbReference type="Google" id="ProtNLM"/>
    </source>
</evidence>
<keyword evidence="2" id="KW-0132">Cell division</keyword>
<dbReference type="Proteomes" id="UP000245802">
    <property type="component" value="Chromosome"/>
</dbReference>
<dbReference type="InterPro" id="IPR036390">
    <property type="entry name" value="WH_DNA-bd_sf"/>
</dbReference>
<reference evidence="6 7" key="1">
    <citation type="submission" date="2018-01" db="EMBL/GenBank/DDBJ databases">
        <title>G. obscuriglobus.</title>
        <authorList>
            <person name="Franke J."/>
            <person name="Blomberg W."/>
            <person name="Selmecki A."/>
        </authorList>
    </citation>
    <scope>NUCLEOTIDE SEQUENCE [LARGE SCALE GENOMIC DNA]</scope>
    <source>
        <strain evidence="6 7">DSM 5831</strain>
    </source>
</reference>
<dbReference type="InterPro" id="IPR036388">
    <property type="entry name" value="WH-like_DNA-bd_sf"/>
</dbReference>
<keyword evidence="3" id="KW-0159">Chromosome partition</keyword>
<gene>
    <name evidence="6" type="ORF">C1280_33020</name>
</gene>
<dbReference type="GO" id="GO:0051301">
    <property type="term" value="P:cell division"/>
    <property type="evidence" value="ECO:0007669"/>
    <property type="project" value="UniProtKB-KW"/>
</dbReference>
<evidence type="ECO:0000256" key="1">
    <source>
        <dbReference type="ARBA" id="ARBA00022490"/>
    </source>
</evidence>
<sequence length="268" mass="28658">MATADEPTEPSEQTDPLALGQAAAAHLGGEWQLDIVEEFAEGLEADAPDETPAPPVHEAPPTAPAAEAPPHVTRSTATSKGLRPPSLAEGAASEVPPSPEQLVEAMLFVGGHPLAAEVACAAVRGLTPERFQEAVAVLNKRYRDQHRPYLIESRDNGFVLSVRPAHRGLREKLFGGPREARLSQPALDVLSVVAYRQPLSKAEVDVVRGTDSGPALRQLVRLGLIAVRHRADAAEREVRYGTTPRFLQVFGLQALDELPRLGDAQPGS</sequence>
<dbReference type="EMBL" id="CP025958">
    <property type="protein sequence ID" value="AWM41348.1"/>
    <property type="molecule type" value="Genomic_DNA"/>
</dbReference>
<evidence type="ECO:0000256" key="2">
    <source>
        <dbReference type="ARBA" id="ARBA00022618"/>
    </source>
</evidence>
<feature type="region of interest" description="Disordered" evidence="5">
    <location>
        <begin position="39"/>
        <end position="97"/>
    </location>
</feature>
<feature type="compositionally biased region" description="Low complexity" evidence="5">
    <location>
        <begin position="64"/>
        <end position="73"/>
    </location>
</feature>